<comment type="similarity">
    <text evidence="5">Belongs to the GTP cyclohydrolase I family.</text>
</comment>
<dbReference type="PANTHER" id="PTHR11109:SF7">
    <property type="entry name" value="GTP CYCLOHYDROLASE 1"/>
    <property type="match status" value="1"/>
</dbReference>
<keyword evidence="3 5" id="KW-0554">One-carbon metabolism</keyword>
<comment type="caution">
    <text evidence="7">The sequence shown here is derived from an EMBL/GenBank/DDBJ whole genome shotgun (WGS) entry which is preliminary data.</text>
</comment>
<feature type="binding site" evidence="5">
    <location>
        <position position="82"/>
    </location>
    <ligand>
        <name>Zn(2+)</name>
        <dbReference type="ChEBI" id="CHEBI:29105"/>
    </ligand>
</feature>
<feature type="binding site" evidence="5">
    <location>
        <position position="79"/>
    </location>
    <ligand>
        <name>Zn(2+)</name>
        <dbReference type="ChEBI" id="CHEBI:29105"/>
    </ligand>
</feature>
<dbReference type="Gene3D" id="3.30.1130.10">
    <property type="match status" value="1"/>
</dbReference>
<evidence type="ECO:0000259" key="6">
    <source>
        <dbReference type="Pfam" id="PF01227"/>
    </source>
</evidence>
<dbReference type="SUPFAM" id="SSF55620">
    <property type="entry name" value="Tetrahydrobiopterin biosynthesis enzymes-like"/>
    <property type="match status" value="1"/>
</dbReference>
<evidence type="ECO:0000256" key="3">
    <source>
        <dbReference type="ARBA" id="ARBA00022563"/>
    </source>
</evidence>
<keyword evidence="5" id="KW-0862">Zinc</keyword>
<dbReference type="HAMAP" id="MF_00223">
    <property type="entry name" value="FolE"/>
    <property type="match status" value="1"/>
</dbReference>
<accession>A0A1J5BAP8</accession>
<keyword evidence="5" id="KW-0479">Metal-binding</keyword>
<dbReference type="GO" id="GO:0046654">
    <property type="term" value="P:tetrahydrofolate biosynthetic process"/>
    <property type="evidence" value="ECO:0007669"/>
    <property type="project" value="UniProtKB-UniRule"/>
</dbReference>
<dbReference type="EMBL" id="MNXQ01000019">
    <property type="protein sequence ID" value="OIP03950.1"/>
    <property type="molecule type" value="Genomic_DNA"/>
</dbReference>
<evidence type="ECO:0000313" key="8">
    <source>
        <dbReference type="Proteomes" id="UP000183605"/>
    </source>
</evidence>
<sequence>MKNNKLGASVKELVKKLIISVRENPKRDGLKQTPERVARAYKELLSGYSQNPENTLKLFNSNGFHELVTVGNIDFYSLCEHHMLPFFGKVHIGYVPNRKILGLSKFARIVEIYSRRLQNQENLTKQIFDFISEKLSPKGLIVLIEAKHLCVSMRGIKNNGFITKTVVKKGLLKTRQDLYKQFYQNIEIKS</sequence>
<dbReference type="UniPathway" id="UPA00848">
    <property type="reaction ID" value="UER00151"/>
</dbReference>
<keyword evidence="4 5" id="KW-0378">Hydrolase</keyword>
<dbReference type="EC" id="3.5.4.16" evidence="5"/>
<keyword evidence="5" id="KW-0342">GTP-binding</keyword>
<feature type="binding site" evidence="5">
    <location>
        <position position="150"/>
    </location>
    <ligand>
        <name>Zn(2+)</name>
        <dbReference type="ChEBI" id="CHEBI:29105"/>
    </ligand>
</feature>
<dbReference type="GO" id="GO:0008270">
    <property type="term" value="F:zinc ion binding"/>
    <property type="evidence" value="ECO:0007669"/>
    <property type="project" value="UniProtKB-UniRule"/>
</dbReference>
<dbReference type="Gene3D" id="1.10.286.10">
    <property type="match status" value="1"/>
</dbReference>
<dbReference type="Pfam" id="PF01227">
    <property type="entry name" value="GTP_cyclohydroI"/>
    <property type="match status" value="1"/>
</dbReference>
<keyword evidence="5" id="KW-0547">Nucleotide-binding</keyword>
<dbReference type="AlphaFoldDB" id="A0A1J5BAP8"/>
<dbReference type="NCBIfam" id="TIGR00063">
    <property type="entry name" value="folE"/>
    <property type="match status" value="1"/>
</dbReference>
<dbReference type="InterPro" id="IPR043134">
    <property type="entry name" value="GTP-CH-I_N"/>
</dbReference>
<dbReference type="GO" id="GO:0005737">
    <property type="term" value="C:cytoplasm"/>
    <property type="evidence" value="ECO:0007669"/>
    <property type="project" value="TreeGrafter"/>
</dbReference>
<reference evidence="7 8" key="1">
    <citation type="journal article" date="2016" name="Environ. Microbiol.">
        <title>Genomic resolution of a cold subsurface aquifer community provides metabolic insights for novel microbes adapted to high CO concentrations.</title>
        <authorList>
            <person name="Probst A.J."/>
            <person name="Castelle C.J."/>
            <person name="Singh A."/>
            <person name="Brown C.T."/>
            <person name="Anantharaman K."/>
            <person name="Sharon I."/>
            <person name="Hug L.A."/>
            <person name="Burstein D."/>
            <person name="Emerson J.B."/>
            <person name="Thomas B.C."/>
            <person name="Banfield J.F."/>
        </authorList>
    </citation>
    <scope>NUCLEOTIDE SEQUENCE [LARGE SCALE GENOMIC DNA]</scope>
    <source>
        <strain evidence="7">CG2_30_44_31</strain>
    </source>
</reference>
<comment type="pathway">
    <text evidence="2 5">Cofactor biosynthesis; 7,8-dihydroneopterin triphosphate biosynthesis; 7,8-dihydroneopterin triphosphate from GTP: step 1/1.</text>
</comment>
<evidence type="ECO:0000256" key="1">
    <source>
        <dbReference type="ARBA" id="ARBA00001052"/>
    </source>
</evidence>
<evidence type="ECO:0000256" key="5">
    <source>
        <dbReference type="HAMAP-Rule" id="MF_00223"/>
    </source>
</evidence>
<dbReference type="Proteomes" id="UP000183605">
    <property type="component" value="Unassembled WGS sequence"/>
</dbReference>
<name>A0A1J5BAP8_9BACT</name>
<dbReference type="InterPro" id="IPR020602">
    <property type="entry name" value="GTP_CycHdrlase_I_dom"/>
</dbReference>
<evidence type="ECO:0000256" key="2">
    <source>
        <dbReference type="ARBA" id="ARBA00005080"/>
    </source>
</evidence>
<dbReference type="GO" id="GO:0005525">
    <property type="term" value="F:GTP binding"/>
    <property type="evidence" value="ECO:0007669"/>
    <property type="project" value="UniProtKB-KW"/>
</dbReference>
<organism evidence="7 8">
    <name type="scientific">Candidatus Beckwithbacteria bacterium CG2_30_44_31</name>
    <dbReference type="NCBI Taxonomy" id="1805035"/>
    <lineage>
        <taxon>Bacteria</taxon>
        <taxon>Candidatus Beckwithiibacteriota</taxon>
    </lineage>
</organism>
<evidence type="ECO:0000313" key="7">
    <source>
        <dbReference type="EMBL" id="OIP03950.1"/>
    </source>
</evidence>
<gene>
    <name evidence="5" type="primary">folE</name>
    <name evidence="7" type="ORF">AUK18_00985</name>
</gene>
<dbReference type="GO" id="GO:0003934">
    <property type="term" value="F:GTP cyclohydrolase I activity"/>
    <property type="evidence" value="ECO:0007669"/>
    <property type="project" value="UniProtKB-UniRule"/>
</dbReference>
<dbReference type="FunFam" id="3.30.1130.10:FF:000001">
    <property type="entry name" value="GTP cyclohydrolase 1"/>
    <property type="match status" value="1"/>
</dbReference>
<comment type="subunit">
    <text evidence="5">Homopolymer.</text>
</comment>
<dbReference type="GO" id="GO:0006729">
    <property type="term" value="P:tetrahydrobiopterin biosynthetic process"/>
    <property type="evidence" value="ECO:0007669"/>
    <property type="project" value="TreeGrafter"/>
</dbReference>
<dbReference type="NCBIfam" id="NF006826">
    <property type="entry name" value="PRK09347.1-3"/>
    <property type="match status" value="1"/>
</dbReference>
<dbReference type="InterPro" id="IPR043133">
    <property type="entry name" value="GTP-CH-I_C/QueF"/>
</dbReference>
<evidence type="ECO:0000256" key="4">
    <source>
        <dbReference type="ARBA" id="ARBA00022801"/>
    </source>
</evidence>
<comment type="catalytic activity">
    <reaction evidence="1 5">
        <text>GTP + H2O = 7,8-dihydroneopterin 3'-triphosphate + formate + H(+)</text>
        <dbReference type="Rhea" id="RHEA:17473"/>
        <dbReference type="ChEBI" id="CHEBI:15377"/>
        <dbReference type="ChEBI" id="CHEBI:15378"/>
        <dbReference type="ChEBI" id="CHEBI:15740"/>
        <dbReference type="ChEBI" id="CHEBI:37565"/>
        <dbReference type="ChEBI" id="CHEBI:58462"/>
        <dbReference type="EC" id="3.5.4.16"/>
    </reaction>
</comment>
<dbReference type="InterPro" id="IPR001474">
    <property type="entry name" value="GTP_CycHdrlase_I"/>
</dbReference>
<protein>
    <recommendedName>
        <fullName evidence="5">GTP cyclohydrolase 1</fullName>
        <ecNumber evidence="5">3.5.4.16</ecNumber>
    </recommendedName>
    <alternativeName>
        <fullName evidence="5">GTP cyclohydrolase I</fullName>
        <shortName evidence="5">GTP-CH-I</shortName>
    </alternativeName>
</protein>
<dbReference type="PANTHER" id="PTHR11109">
    <property type="entry name" value="GTP CYCLOHYDROLASE I"/>
    <property type="match status" value="1"/>
</dbReference>
<proteinExistence type="inferred from homology"/>
<dbReference type="GO" id="GO:0006730">
    <property type="term" value="P:one-carbon metabolic process"/>
    <property type="evidence" value="ECO:0007669"/>
    <property type="project" value="UniProtKB-UniRule"/>
</dbReference>
<dbReference type="NCBIfam" id="NF006825">
    <property type="entry name" value="PRK09347.1-2"/>
    <property type="match status" value="1"/>
</dbReference>
<feature type="domain" description="GTP cyclohydrolase I" evidence="6">
    <location>
        <begin position="11"/>
        <end position="186"/>
    </location>
</feature>